<dbReference type="Gene3D" id="2.40.160.210">
    <property type="entry name" value="Acyl-CoA thioesterase, double hotdog domain"/>
    <property type="match status" value="1"/>
</dbReference>
<evidence type="ECO:0000256" key="2">
    <source>
        <dbReference type="ARBA" id="ARBA00022801"/>
    </source>
</evidence>
<dbReference type="SUPFAM" id="SSF54637">
    <property type="entry name" value="Thioesterase/thiol ester dehydrase-isomerase"/>
    <property type="match status" value="2"/>
</dbReference>
<dbReference type="EMBL" id="BAABFB010000072">
    <property type="protein sequence ID" value="GAA4488129.1"/>
    <property type="molecule type" value="Genomic_DNA"/>
</dbReference>
<dbReference type="InterPro" id="IPR049449">
    <property type="entry name" value="TesB_ACOT8-like_N"/>
</dbReference>
<reference evidence="6" key="1">
    <citation type="journal article" date="2019" name="Int. J. Syst. Evol. Microbiol.">
        <title>The Global Catalogue of Microorganisms (GCM) 10K type strain sequencing project: providing services to taxonomists for standard genome sequencing and annotation.</title>
        <authorList>
            <consortium name="The Broad Institute Genomics Platform"/>
            <consortium name="The Broad Institute Genome Sequencing Center for Infectious Disease"/>
            <person name="Wu L."/>
            <person name="Ma J."/>
        </authorList>
    </citation>
    <scope>NUCLEOTIDE SEQUENCE [LARGE SCALE GENOMIC DNA]</scope>
    <source>
        <strain evidence="6">JCM 32206</strain>
    </source>
</reference>
<feature type="domain" description="Acyl-CoA thioesterase-like N-terminal HotDog" evidence="4">
    <location>
        <begin position="29"/>
        <end position="104"/>
    </location>
</feature>
<gene>
    <name evidence="5" type="primary">tesB_1</name>
    <name evidence="5" type="ORF">GCM10023094_47420</name>
</gene>
<dbReference type="InterPro" id="IPR025652">
    <property type="entry name" value="TesB_C"/>
</dbReference>
<evidence type="ECO:0000259" key="4">
    <source>
        <dbReference type="Pfam" id="PF13622"/>
    </source>
</evidence>
<organism evidence="5 6">
    <name type="scientific">Rhodococcus olei</name>
    <dbReference type="NCBI Taxonomy" id="2161675"/>
    <lineage>
        <taxon>Bacteria</taxon>
        <taxon>Bacillati</taxon>
        <taxon>Actinomycetota</taxon>
        <taxon>Actinomycetes</taxon>
        <taxon>Mycobacteriales</taxon>
        <taxon>Nocardiaceae</taxon>
        <taxon>Rhodococcus</taxon>
    </lineage>
</organism>
<dbReference type="Pfam" id="PF02551">
    <property type="entry name" value="Acyl_CoA_thio"/>
    <property type="match status" value="1"/>
</dbReference>
<evidence type="ECO:0000259" key="3">
    <source>
        <dbReference type="Pfam" id="PF02551"/>
    </source>
</evidence>
<sequence>MHGLLGLEACTPGATHEFRGICCAGGPDRAYGGHIIAQALLVAHGTVEPTRHVSSLHACFLAMGRPDAEVRYRVRPLRDGGTYALREITAIQGDKELLALTASFKRAECGPDRHITMPCAPAPETLPAHGESVDRFWSRITPSSEIRRVVQVRPVIGDAVYDTVDSPGGRHRRMWVRFSGALSDDPVMHSVALSFCSDLTVARTAALGHLDADGGGTPAQWLFLASIDHAMWFHRPCRVDDWLLFVHHSPTSGDGRGLTSGEFWTREGTLVATVTQEVLLRKRRTAAAANRPALADVTIG</sequence>
<protein>
    <submittedName>
        <fullName evidence="5">Acyl-CoA thioesterase II</fullName>
    </submittedName>
</protein>
<dbReference type="PANTHER" id="PTHR11066:SF34">
    <property type="entry name" value="ACYL-COENZYME A THIOESTERASE 8"/>
    <property type="match status" value="1"/>
</dbReference>
<dbReference type="Proteomes" id="UP001501183">
    <property type="component" value="Unassembled WGS sequence"/>
</dbReference>
<keyword evidence="2" id="KW-0378">Hydrolase</keyword>
<dbReference type="InterPro" id="IPR029069">
    <property type="entry name" value="HotDog_dom_sf"/>
</dbReference>
<dbReference type="InterPro" id="IPR003703">
    <property type="entry name" value="Acyl_CoA_thio"/>
</dbReference>
<dbReference type="InterPro" id="IPR042171">
    <property type="entry name" value="Acyl-CoA_hotdog"/>
</dbReference>
<proteinExistence type="inferred from homology"/>
<dbReference type="Pfam" id="PF13622">
    <property type="entry name" value="4HBT_3"/>
    <property type="match status" value="1"/>
</dbReference>
<dbReference type="RefSeq" id="WP_345351317.1">
    <property type="nucleotide sequence ID" value="NZ_BAABFB010000072.1"/>
</dbReference>
<evidence type="ECO:0000313" key="6">
    <source>
        <dbReference type="Proteomes" id="UP001501183"/>
    </source>
</evidence>
<evidence type="ECO:0000313" key="5">
    <source>
        <dbReference type="EMBL" id="GAA4488129.1"/>
    </source>
</evidence>
<comment type="similarity">
    <text evidence="1">Belongs to the C/M/P thioester hydrolase family.</text>
</comment>
<keyword evidence="6" id="KW-1185">Reference proteome</keyword>
<dbReference type="PANTHER" id="PTHR11066">
    <property type="entry name" value="ACYL-COA THIOESTERASE"/>
    <property type="match status" value="1"/>
</dbReference>
<feature type="domain" description="Acyl-CoA thioesterase 2 C-terminal" evidence="3">
    <location>
        <begin position="171"/>
        <end position="277"/>
    </location>
</feature>
<comment type="caution">
    <text evidence="5">The sequence shown here is derived from an EMBL/GenBank/DDBJ whole genome shotgun (WGS) entry which is preliminary data.</text>
</comment>
<evidence type="ECO:0000256" key="1">
    <source>
        <dbReference type="ARBA" id="ARBA00006538"/>
    </source>
</evidence>
<dbReference type="CDD" id="cd03444">
    <property type="entry name" value="Thioesterase_II_repeat1"/>
    <property type="match status" value="1"/>
</dbReference>
<accession>A0ABP8PLP2</accession>
<name>A0ABP8PLP2_9NOCA</name>
<dbReference type="CDD" id="cd03445">
    <property type="entry name" value="Thioesterase_II_repeat2"/>
    <property type="match status" value="1"/>
</dbReference>